<evidence type="ECO:0000313" key="4">
    <source>
        <dbReference type="EMBL" id="KAF7440988.1"/>
    </source>
</evidence>
<gene>
    <name evidence="4" type="ORF">PC9H_001337</name>
</gene>
<dbReference type="RefSeq" id="XP_036636832.1">
    <property type="nucleotide sequence ID" value="XM_036770987.1"/>
</dbReference>
<protein>
    <recommendedName>
        <fullName evidence="3">UFSP1/2/DUB catalytic domain-containing protein</fullName>
    </recommendedName>
</protein>
<dbReference type="GO" id="GO:0016787">
    <property type="term" value="F:hydrolase activity"/>
    <property type="evidence" value="ECO:0007669"/>
    <property type="project" value="UniProtKB-KW"/>
</dbReference>
<dbReference type="GeneID" id="59371178"/>
<keyword evidence="5" id="KW-1185">Reference proteome</keyword>
<dbReference type="AlphaFoldDB" id="A0A8H7A3L1"/>
<dbReference type="Pfam" id="PF07910">
    <property type="entry name" value="Peptidase_C78"/>
    <property type="match status" value="1"/>
</dbReference>
<dbReference type="Proteomes" id="UP000623687">
    <property type="component" value="Unassembled WGS sequence"/>
</dbReference>
<dbReference type="InterPro" id="IPR012462">
    <property type="entry name" value="UFSP1/2_DUB_cat"/>
</dbReference>
<keyword evidence="1" id="KW-0378">Hydrolase</keyword>
<dbReference type="Gene3D" id="3.90.70.130">
    <property type="match status" value="1"/>
</dbReference>
<proteinExistence type="predicted"/>
<evidence type="ECO:0000313" key="5">
    <source>
        <dbReference type="Proteomes" id="UP000623687"/>
    </source>
</evidence>
<evidence type="ECO:0000259" key="3">
    <source>
        <dbReference type="Pfam" id="PF07910"/>
    </source>
</evidence>
<comment type="caution">
    <text evidence="4">The sequence shown here is derived from an EMBL/GenBank/DDBJ whole genome shotgun (WGS) entry which is preliminary data.</text>
</comment>
<sequence length="536" mass="59893">MSDLGGTIAFSIIATTINATRVPALNYARAQPMPANKHGSSSKSHFGGESPDTNDYNCQFCGVPLADRPDVKICRHYQRHYQAQNQQEEATQSTSSAAEKTVRTGQGKEAFWYPSSSSPPPPHYYPGMIKLLQRALKQLQAKGQTRRAVLCYEQAVYIPRETWDATWGCGNFLMACAALMDQQLQPLYFPFLDSPISPGVRNLQRWIENAWKDGKCLRRLVDAGFDEEGRKELKNLVNTRKWIGTSDLWVAFTYRRIPAELVEFKLESSGVQPLIDWIVAYFSSSSLSQMKDFDARKYIEGVPQGEAVRITERMPIILQHQGHSRTIVGYEVTKKGEVNLLTFDPSRVPKPALRRAALSLWGGNPDASSRSDGPLTKHRSIRDFFSPASRASSHQKRKPSLESSPVEQKRSRQDSTVPAATRANTSGAAAKPPVNGSGQSNLINLVDDHDEEKAEVEVVGTNAPTKGTKKQAKTEQTKLDGLVEKMPPSQVLVSFRLESKKLGNKKEYQILYFPMTAPLTEKEQNARKVVRSTRYC</sequence>
<name>A0A8H7A3L1_PLEOS</name>
<evidence type="ECO:0000256" key="1">
    <source>
        <dbReference type="ARBA" id="ARBA00022801"/>
    </source>
</evidence>
<feature type="region of interest" description="Disordered" evidence="2">
    <location>
        <begin position="384"/>
        <end position="442"/>
    </location>
</feature>
<organism evidence="4 5">
    <name type="scientific">Pleurotus ostreatus</name>
    <name type="common">Oyster mushroom</name>
    <name type="synonym">White-rot fungus</name>
    <dbReference type="NCBI Taxonomy" id="5322"/>
    <lineage>
        <taxon>Eukaryota</taxon>
        <taxon>Fungi</taxon>
        <taxon>Dikarya</taxon>
        <taxon>Basidiomycota</taxon>
        <taxon>Agaricomycotina</taxon>
        <taxon>Agaricomycetes</taxon>
        <taxon>Agaricomycetidae</taxon>
        <taxon>Agaricales</taxon>
        <taxon>Pleurotineae</taxon>
        <taxon>Pleurotaceae</taxon>
        <taxon>Pleurotus</taxon>
    </lineage>
</organism>
<dbReference type="EMBL" id="JACETU010000001">
    <property type="protein sequence ID" value="KAF7440988.1"/>
    <property type="molecule type" value="Genomic_DNA"/>
</dbReference>
<evidence type="ECO:0000256" key="2">
    <source>
        <dbReference type="SAM" id="MobiDB-lite"/>
    </source>
</evidence>
<accession>A0A8H7A3L1</accession>
<feature type="domain" description="UFSP1/2/DUB catalytic" evidence="3">
    <location>
        <begin position="148"/>
        <end position="352"/>
    </location>
</feature>
<feature type="compositionally biased region" description="Low complexity" evidence="2">
    <location>
        <begin position="419"/>
        <end position="430"/>
    </location>
</feature>
<reference evidence="4" key="1">
    <citation type="submission" date="2019-07" db="EMBL/GenBank/DDBJ databases">
        <authorList>
            <person name="Palmer J.M."/>
        </authorList>
    </citation>
    <scope>NUCLEOTIDE SEQUENCE</scope>
    <source>
        <strain evidence="4">PC9</strain>
    </source>
</reference>
<dbReference type="VEuPathDB" id="FungiDB:PC9H_001337"/>
<dbReference type="OrthoDB" id="288987at2759"/>